<name>A0ABQ3K8E5_9DEIO</name>
<evidence type="ECO:0000256" key="3">
    <source>
        <dbReference type="ARBA" id="ARBA00022679"/>
    </source>
</evidence>
<dbReference type="GO" id="GO:0016779">
    <property type="term" value="F:nucleotidyltransferase activity"/>
    <property type="evidence" value="ECO:0007669"/>
    <property type="project" value="UniProtKB-KW"/>
</dbReference>
<dbReference type="InterPro" id="IPR056818">
    <property type="entry name" value="GlmU/GlgC-like_hexapep"/>
</dbReference>
<sequence length="415" mass="44371">MNTRIAGKKVLTIILAGGKGSRLAPLTDQVAKPAVPFLGTYRLIDFSLSNVVHSGLQDVWIIEQYLPHSLNTHLAGGRPWDLDRTRGGLEVMPPFSGPQDGDGGFAEGNAHALALHTELIRDSGAEVVLVLSADHIYKLDYAPVIEQHLKTGASVTMVTTEIRDESEATRFSNVRADGQGKVTEFAYKPEEPLGRTVACEVFVYGTELLLSTLSQLEQEGQLGDYGEHLLPRLVERGDAYTYPLEGYWLDVGTLSAYHQAHRDFLDGIGLALDDPKWPFITSSITRPPTRIRPEGTINESFVCGGAEIAGTVVRSLIGPGAVVEQGAEVRDSIVLAGAVIQAGAQVGRAIVDRDAIIGAKAVVGGRSANARLCVVGAAARVEAEATLRPNLQVPPGAHLRAGNEEKVAEELSGEH</sequence>
<evidence type="ECO:0000256" key="1">
    <source>
        <dbReference type="ARBA" id="ARBA00010443"/>
    </source>
</evidence>
<dbReference type="InterPro" id="IPR011004">
    <property type="entry name" value="Trimer_LpxA-like_sf"/>
</dbReference>
<feature type="domain" description="Nucleotidyl transferase" evidence="9">
    <location>
        <begin position="12"/>
        <end position="265"/>
    </location>
</feature>
<accession>A0ABQ3K8E5</accession>
<proteinExistence type="inferred from homology"/>
<evidence type="ECO:0000256" key="4">
    <source>
        <dbReference type="ARBA" id="ARBA00022695"/>
    </source>
</evidence>
<organism evidence="11 12">
    <name type="scientific">Deinococcus piscis</name>
    <dbReference type="NCBI Taxonomy" id="394230"/>
    <lineage>
        <taxon>Bacteria</taxon>
        <taxon>Thermotogati</taxon>
        <taxon>Deinococcota</taxon>
        <taxon>Deinococci</taxon>
        <taxon>Deinococcales</taxon>
        <taxon>Deinococcaceae</taxon>
        <taxon>Deinococcus</taxon>
    </lineage>
</organism>
<keyword evidence="7" id="KW-0320">Glycogen biosynthesis</keyword>
<evidence type="ECO:0000256" key="5">
    <source>
        <dbReference type="ARBA" id="ARBA00022741"/>
    </source>
</evidence>
<dbReference type="Pfam" id="PF24894">
    <property type="entry name" value="Hexapep_GlmU"/>
    <property type="match status" value="1"/>
</dbReference>
<comment type="similarity">
    <text evidence="1">Belongs to the bacterial/plant glucose-1-phosphate adenylyltransferase family.</text>
</comment>
<dbReference type="PANTHER" id="PTHR43523:SF2">
    <property type="entry name" value="GLUCOSE-1-PHOSPHATE ADENYLYLTRANSFERASE"/>
    <property type="match status" value="1"/>
</dbReference>
<evidence type="ECO:0000256" key="6">
    <source>
        <dbReference type="ARBA" id="ARBA00022840"/>
    </source>
</evidence>
<evidence type="ECO:0000256" key="8">
    <source>
        <dbReference type="ARBA" id="ARBA00023277"/>
    </source>
</evidence>
<feature type="domain" description="Glucose-1-phosphate adenylyltransferase/Bifunctional protein GlmU-like C-terminal hexapeptide" evidence="10">
    <location>
        <begin position="294"/>
        <end position="365"/>
    </location>
</feature>
<dbReference type="SUPFAM" id="SSF53448">
    <property type="entry name" value="Nucleotide-diphospho-sugar transferases"/>
    <property type="match status" value="1"/>
</dbReference>
<dbReference type="EMBL" id="BNAL01000019">
    <property type="protein sequence ID" value="GHG04523.1"/>
    <property type="molecule type" value="Genomic_DNA"/>
</dbReference>
<dbReference type="Gene3D" id="3.90.550.10">
    <property type="entry name" value="Spore Coat Polysaccharide Biosynthesis Protein SpsA, Chain A"/>
    <property type="match status" value="1"/>
</dbReference>
<gene>
    <name evidence="11" type="ORF">GCM10017783_16440</name>
</gene>
<dbReference type="InterPro" id="IPR005836">
    <property type="entry name" value="ADP_Glu_pyroP_CS"/>
</dbReference>
<evidence type="ECO:0000256" key="7">
    <source>
        <dbReference type="ARBA" id="ARBA00023056"/>
    </source>
</evidence>
<keyword evidence="2" id="KW-0321">Glycogen metabolism</keyword>
<dbReference type="InterPro" id="IPR011831">
    <property type="entry name" value="ADP-Glc_PPase"/>
</dbReference>
<comment type="caution">
    <text evidence="11">The sequence shown here is derived from an EMBL/GenBank/DDBJ whole genome shotgun (WGS) entry which is preliminary data.</text>
</comment>
<evidence type="ECO:0000256" key="2">
    <source>
        <dbReference type="ARBA" id="ARBA00022600"/>
    </source>
</evidence>
<evidence type="ECO:0000259" key="9">
    <source>
        <dbReference type="Pfam" id="PF00483"/>
    </source>
</evidence>
<dbReference type="InterPro" id="IPR029044">
    <property type="entry name" value="Nucleotide-diphossugar_trans"/>
</dbReference>
<keyword evidence="3" id="KW-0808">Transferase</keyword>
<evidence type="ECO:0000313" key="11">
    <source>
        <dbReference type="EMBL" id="GHG04523.1"/>
    </source>
</evidence>
<dbReference type="Gene3D" id="2.160.10.10">
    <property type="entry name" value="Hexapeptide repeat proteins"/>
    <property type="match status" value="1"/>
</dbReference>
<evidence type="ECO:0000259" key="10">
    <source>
        <dbReference type="Pfam" id="PF24894"/>
    </source>
</evidence>
<keyword evidence="4 11" id="KW-0548">Nucleotidyltransferase</keyword>
<keyword evidence="6" id="KW-0067">ATP-binding</keyword>
<keyword evidence="12" id="KW-1185">Reference proteome</keyword>
<dbReference type="Proteomes" id="UP000632154">
    <property type="component" value="Unassembled WGS sequence"/>
</dbReference>
<evidence type="ECO:0000313" key="12">
    <source>
        <dbReference type="Proteomes" id="UP000632154"/>
    </source>
</evidence>
<protein>
    <submittedName>
        <fullName evidence="11">Glucose-1-phosphate adenylyltransferase</fullName>
    </submittedName>
</protein>
<dbReference type="InterPro" id="IPR005835">
    <property type="entry name" value="NTP_transferase_dom"/>
</dbReference>
<dbReference type="CDD" id="cd02508">
    <property type="entry name" value="ADP_Glucose_PP"/>
    <property type="match status" value="1"/>
</dbReference>
<dbReference type="PROSITE" id="PS00808">
    <property type="entry name" value="ADP_GLC_PYROPHOSPH_1"/>
    <property type="match status" value="1"/>
</dbReference>
<dbReference type="SUPFAM" id="SSF51161">
    <property type="entry name" value="Trimeric LpxA-like enzymes"/>
    <property type="match status" value="1"/>
</dbReference>
<keyword evidence="5" id="KW-0547">Nucleotide-binding</keyword>
<reference evidence="12" key="1">
    <citation type="journal article" date="2019" name="Int. J. Syst. Evol. Microbiol.">
        <title>The Global Catalogue of Microorganisms (GCM) 10K type strain sequencing project: providing services to taxonomists for standard genome sequencing and annotation.</title>
        <authorList>
            <consortium name="The Broad Institute Genomics Platform"/>
            <consortium name="The Broad Institute Genome Sequencing Center for Infectious Disease"/>
            <person name="Wu L."/>
            <person name="Ma J."/>
        </authorList>
    </citation>
    <scope>NUCLEOTIDE SEQUENCE [LARGE SCALE GENOMIC DNA]</scope>
    <source>
        <strain evidence="12">CGMCC 1.18439</strain>
    </source>
</reference>
<dbReference type="PANTHER" id="PTHR43523">
    <property type="entry name" value="GLUCOSE-1-PHOSPHATE ADENYLYLTRANSFERASE-RELATED"/>
    <property type="match status" value="1"/>
</dbReference>
<dbReference type="RefSeq" id="WP_189643203.1">
    <property type="nucleotide sequence ID" value="NZ_BNAL01000019.1"/>
</dbReference>
<dbReference type="Pfam" id="PF00483">
    <property type="entry name" value="NTP_transferase"/>
    <property type="match status" value="1"/>
</dbReference>
<keyword evidence="8" id="KW-0119">Carbohydrate metabolism</keyword>